<gene>
    <name evidence="8" type="ORF">COV49_00630</name>
</gene>
<reference evidence="8 9" key="1">
    <citation type="submission" date="2017-09" db="EMBL/GenBank/DDBJ databases">
        <title>Depth-based differentiation of microbial function through sediment-hosted aquifers and enrichment of novel symbionts in the deep terrestrial subsurface.</title>
        <authorList>
            <person name="Probst A.J."/>
            <person name="Ladd B."/>
            <person name="Jarett J.K."/>
            <person name="Geller-Mcgrath D.E."/>
            <person name="Sieber C.M."/>
            <person name="Emerson J.B."/>
            <person name="Anantharaman K."/>
            <person name="Thomas B.C."/>
            <person name="Malmstrom R."/>
            <person name="Stieglmeier M."/>
            <person name="Klingl A."/>
            <person name="Woyke T."/>
            <person name="Ryan C.M."/>
            <person name="Banfield J.F."/>
        </authorList>
    </citation>
    <scope>NUCLEOTIDE SEQUENCE [LARGE SCALE GENOMIC DNA]</scope>
    <source>
        <strain evidence="8">CG11_big_fil_rev_8_21_14_0_20_39_10</strain>
    </source>
</reference>
<keyword evidence="6" id="KW-0812">Transmembrane</keyword>
<protein>
    <recommendedName>
        <fullName evidence="7">Thioredoxin domain-containing protein</fullName>
    </recommendedName>
</protein>
<dbReference type="PANTHER" id="PTHR13887:SF14">
    <property type="entry name" value="DISULFIDE BOND FORMATION PROTEIN D"/>
    <property type="match status" value="1"/>
</dbReference>
<keyword evidence="2" id="KW-0732">Signal</keyword>
<keyword evidence="4" id="KW-1015">Disulfide bond</keyword>
<sequence length="222" mass="25268">MDKPWYKKWWAVLLILILAFIAVLAVAFGFYIYNSYKNIKGGQSQASQVLQGVQYKAEGDGSSYWTGSASPKVVIVEFADYNCPLCKNSYTKIREIGLKYKKDVKIIHRDLPILENSLELSLAGRCAGEQGLFWLMHDKLFQNQGKFTIDQLPELANQIGADKARFNQCLSDQKYLPQIKKDFSDAENFGITGTPTWFINGYKVEGDIPYNLFIQIVENLLK</sequence>
<comment type="caution">
    <text evidence="8">The sequence shown here is derived from an EMBL/GenBank/DDBJ whole genome shotgun (WGS) entry which is preliminary data.</text>
</comment>
<dbReference type="InterPro" id="IPR036249">
    <property type="entry name" value="Thioredoxin-like_sf"/>
</dbReference>
<feature type="domain" description="Thioredoxin" evidence="7">
    <location>
        <begin position="39"/>
        <end position="222"/>
    </location>
</feature>
<organism evidence="8 9">
    <name type="scientific">Candidatus Falkowbacteria bacterium CG11_big_fil_rev_8_21_14_0_20_39_10</name>
    <dbReference type="NCBI Taxonomy" id="1974570"/>
    <lineage>
        <taxon>Bacteria</taxon>
        <taxon>Candidatus Falkowiibacteriota</taxon>
    </lineage>
</organism>
<evidence type="ECO:0000256" key="4">
    <source>
        <dbReference type="ARBA" id="ARBA00023157"/>
    </source>
</evidence>
<evidence type="ECO:0000256" key="1">
    <source>
        <dbReference type="ARBA" id="ARBA00005791"/>
    </source>
</evidence>
<keyword evidence="5" id="KW-0676">Redox-active center</keyword>
<dbReference type="SUPFAM" id="SSF52833">
    <property type="entry name" value="Thioredoxin-like"/>
    <property type="match status" value="1"/>
</dbReference>
<evidence type="ECO:0000259" key="7">
    <source>
        <dbReference type="PROSITE" id="PS51352"/>
    </source>
</evidence>
<evidence type="ECO:0000256" key="2">
    <source>
        <dbReference type="ARBA" id="ARBA00022729"/>
    </source>
</evidence>
<evidence type="ECO:0000313" key="9">
    <source>
        <dbReference type="Proteomes" id="UP000230869"/>
    </source>
</evidence>
<dbReference type="InterPro" id="IPR012336">
    <property type="entry name" value="Thioredoxin-like_fold"/>
</dbReference>
<keyword evidence="6" id="KW-0472">Membrane</keyword>
<name>A0A2M6KAA6_9BACT</name>
<dbReference type="Pfam" id="PF13462">
    <property type="entry name" value="Thioredoxin_4"/>
    <property type="match status" value="1"/>
</dbReference>
<accession>A0A2M6KAA6</accession>
<dbReference type="PROSITE" id="PS51352">
    <property type="entry name" value="THIOREDOXIN_2"/>
    <property type="match status" value="1"/>
</dbReference>
<dbReference type="GO" id="GO:0016491">
    <property type="term" value="F:oxidoreductase activity"/>
    <property type="evidence" value="ECO:0007669"/>
    <property type="project" value="UniProtKB-KW"/>
</dbReference>
<dbReference type="AlphaFoldDB" id="A0A2M6KAA6"/>
<comment type="similarity">
    <text evidence="1">Belongs to the thioredoxin family. DsbA subfamily.</text>
</comment>
<dbReference type="PANTHER" id="PTHR13887">
    <property type="entry name" value="GLUTATHIONE S-TRANSFERASE KAPPA"/>
    <property type="match status" value="1"/>
</dbReference>
<dbReference type="EMBL" id="PCWW01000011">
    <property type="protein sequence ID" value="PIR13905.1"/>
    <property type="molecule type" value="Genomic_DNA"/>
</dbReference>
<evidence type="ECO:0000256" key="6">
    <source>
        <dbReference type="SAM" id="Phobius"/>
    </source>
</evidence>
<keyword evidence="6" id="KW-1133">Transmembrane helix</keyword>
<dbReference type="InterPro" id="IPR013766">
    <property type="entry name" value="Thioredoxin_domain"/>
</dbReference>
<evidence type="ECO:0000256" key="5">
    <source>
        <dbReference type="ARBA" id="ARBA00023284"/>
    </source>
</evidence>
<evidence type="ECO:0000256" key="3">
    <source>
        <dbReference type="ARBA" id="ARBA00023002"/>
    </source>
</evidence>
<feature type="transmembrane region" description="Helical" evidence="6">
    <location>
        <begin position="12"/>
        <end position="33"/>
    </location>
</feature>
<dbReference type="Proteomes" id="UP000230869">
    <property type="component" value="Unassembled WGS sequence"/>
</dbReference>
<keyword evidence="3" id="KW-0560">Oxidoreductase</keyword>
<proteinExistence type="inferred from homology"/>
<evidence type="ECO:0000313" key="8">
    <source>
        <dbReference type="EMBL" id="PIR13905.1"/>
    </source>
</evidence>
<dbReference type="Gene3D" id="3.40.30.10">
    <property type="entry name" value="Glutaredoxin"/>
    <property type="match status" value="1"/>
</dbReference>